<dbReference type="Proteomes" id="UP000239614">
    <property type="component" value="Unassembled WGS sequence"/>
</dbReference>
<dbReference type="EMBL" id="PVXN01000053">
    <property type="protein sequence ID" value="PRR71033.1"/>
    <property type="molecule type" value="Genomic_DNA"/>
</dbReference>
<evidence type="ECO:0000313" key="3">
    <source>
        <dbReference type="Proteomes" id="UP000239614"/>
    </source>
</evidence>
<organism evidence="2 3">
    <name type="scientific">Clostridium thermopalmarium DSM 5974</name>
    <dbReference type="NCBI Taxonomy" id="1121340"/>
    <lineage>
        <taxon>Bacteria</taxon>
        <taxon>Bacillati</taxon>
        <taxon>Bacillota</taxon>
        <taxon>Clostridia</taxon>
        <taxon>Eubacteriales</taxon>
        <taxon>Clostridiaceae</taxon>
        <taxon>Clostridium</taxon>
    </lineage>
</organism>
<keyword evidence="3" id="KW-1185">Reference proteome</keyword>
<evidence type="ECO:0000256" key="1">
    <source>
        <dbReference type="SAM" id="MobiDB-lite"/>
    </source>
</evidence>
<evidence type="ECO:0000313" key="2">
    <source>
        <dbReference type="EMBL" id="PRR71033.1"/>
    </source>
</evidence>
<protein>
    <submittedName>
        <fullName evidence="2">Uncharacterized protein</fullName>
    </submittedName>
</protein>
<accession>A0A2T0APX2</accession>
<name>A0A2T0APX2_9CLOT</name>
<feature type="compositionally biased region" description="Low complexity" evidence="1">
    <location>
        <begin position="14"/>
        <end position="30"/>
    </location>
</feature>
<gene>
    <name evidence="2" type="ORF">CPAL_21330</name>
</gene>
<dbReference type="AlphaFoldDB" id="A0A2T0APX2"/>
<feature type="region of interest" description="Disordered" evidence="1">
    <location>
        <begin position="14"/>
        <end position="38"/>
    </location>
</feature>
<comment type="caution">
    <text evidence="2">The sequence shown here is derived from an EMBL/GenBank/DDBJ whole genome shotgun (WGS) entry which is preliminary data.</text>
</comment>
<sequence length="38" mass="3709">MKSSLGSLDAALSLGNLGSLGSGSTLGASEGEIKEWGK</sequence>
<proteinExistence type="predicted"/>
<reference evidence="2 3" key="1">
    <citation type="submission" date="2018-03" db="EMBL/GenBank/DDBJ databases">
        <title>Genome sequence of Clostridium thermopalmarium DSM 5974.</title>
        <authorList>
            <person name="Poehlein A."/>
            <person name="Daniel R."/>
        </authorList>
    </citation>
    <scope>NUCLEOTIDE SEQUENCE [LARGE SCALE GENOMIC DNA]</scope>
    <source>
        <strain evidence="2 3">DSM 5974</strain>
    </source>
</reference>